<comment type="caution">
    <text evidence="1">The sequence shown here is derived from an EMBL/GenBank/DDBJ whole genome shotgun (WGS) entry which is preliminary data.</text>
</comment>
<name>A0A4Z0ND15_9HYPH</name>
<dbReference type="AlphaFoldDB" id="A0A4Z0ND15"/>
<reference evidence="1 2" key="1">
    <citation type="submission" date="2019-04" db="EMBL/GenBank/DDBJ databases">
        <authorList>
            <person name="Feng G."/>
            <person name="Zhu H."/>
        </authorList>
    </citation>
    <scope>NUCLEOTIDE SEQUENCE [LARGE SCALE GENOMIC DNA]</scope>
    <source>
        <strain evidence="1 2">6HR-1</strain>
    </source>
</reference>
<evidence type="ECO:0000313" key="1">
    <source>
        <dbReference type="EMBL" id="TGD92633.1"/>
    </source>
</evidence>
<gene>
    <name evidence="1" type="ORF">EU555_34425</name>
</gene>
<organism evidence="1 2">
    <name type="scientific">Methylobacterium nonmethylotrophicum</name>
    <dbReference type="NCBI Taxonomy" id="1141884"/>
    <lineage>
        <taxon>Bacteria</taxon>
        <taxon>Pseudomonadati</taxon>
        <taxon>Pseudomonadota</taxon>
        <taxon>Alphaproteobacteria</taxon>
        <taxon>Hyphomicrobiales</taxon>
        <taxon>Methylobacteriaceae</taxon>
        <taxon>Methylobacterium</taxon>
    </lineage>
</organism>
<dbReference type="RefSeq" id="WP_135419812.1">
    <property type="nucleotide sequence ID" value="NZ_SRLB01000059.1"/>
</dbReference>
<proteinExistence type="predicted"/>
<accession>A0A4Z0ND15</accession>
<dbReference type="EMBL" id="SRLB01000059">
    <property type="protein sequence ID" value="TGD92633.1"/>
    <property type="molecule type" value="Genomic_DNA"/>
</dbReference>
<keyword evidence="2" id="KW-1185">Reference proteome</keyword>
<sequence>MMKYRPFRRTEAAPPPATVATVATAATVLAPDRELSQKSQLSHGAVLTPSTGWPSSVENVATVTAIKSASVFADRANRLDGDWLSAFDERAAILEFDGGHDRAEAQRLAFSETVLAFGPRPEN</sequence>
<dbReference type="OrthoDB" id="8006217at2"/>
<dbReference type="Proteomes" id="UP000297535">
    <property type="component" value="Unassembled WGS sequence"/>
</dbReference>
<evidence type="ECO:0000313" key="2">
    <source>
        <dbReference type="Proteomes" id="UP000297535"/>
    </source>
</evidence>
<protein>
    <submittedName>
        <fullName evidence="1">Uncharacterized protein</fullName>
    </submittedName>
</protein>